<dbReference type="SMART" id="SM00342">
    <property type="entry name" value="HTH_ARAC"/>
    <property type="match status" value="1"/>
</dbReference>
<dbReference type="Pfam" id="PF01965">
    <property type="entry name" value="DJ-1_PfpI"/>
    <property type="match status" value="1"/>
</dbReference>
<dbReference type="RefSeq" id="WP_386736792.1">
    <property type="nucleotide sequence ID" value="NZ_JBHRXI010000017.1"/>
</dbReference>
<dbReference type="Gene3D" id="1.10.10.60">
    <property type="entry name" value="Homeodomain-like"/>
    <property type="match status" value="2"/>
</dbReference>
<evidence type="ECO:0000256" key="1">
    <source>
        <dbReference type="ARBA" id="ARBA00023015"/>
    </source>
</evidence>
<dbReference type="InterPro" id="IPR018060">
    <property type="entry name" value="HTH_AraC"/>
</dbReference>
<evidence type="ECO:0000259" key="4">
    <source>
        <dbReference type="PROSITE" id="PS01124"/>
    </source>
</evidence>
<evidence type="ECO:0000313" key="6">
    <source>
        <dbReference type="Proteomes" id="UP001595629"/>
    </source>
</evidence>
<dbReference type="InterPro" id="IPR002818">
    <property type="entry name" value="DJ-1/PfpI"/>
</dbReference>
<dbReference type="PROSITE" id="PS00041">
    <property type="entry name" value="HTH_ARAC_FAMILY_1"/>
    <property type="match status" value="1"/>
</dbReference>
<comment type="caution">
    <text evidence="5">The sequence shown here is derived from an EMBL/GenBank/DDBJ whole genome shotgun (WGS) entry which is preliminary data.</text>
</comment>
<keyword evidence="6" id="KW-1185">Reference proteome</keyword>
<organism evidence="5 6">
    <name type="scientific">Lutimaribacter marinistellae</name>
    <dbReference type="NCBI Taxonomy" id="1820329"/>
    <lineage>
        <taxon>Bacteria</taxon>
        <taxon>Pseudomonadati</taxon>
        <taxon>Pseudomonadota</taxon>
        <taxon>Alphaproteobacteria</taxon>
        <taxon>Rhodobacterales</taxon>
        <taxon>Roseobacteraceae</taxon>
        <taxon>Lutimaribacter</taxon>
    </lineage>
</organism>
<dbReference type="PROSITE" id="PS01124">
    <property type="entry name" value="HTH_ARAC_FAMILY_2"/>
    <property type="match status" value="1"/>
</dbReference>
<dbReference type="Gene3D" id="3.40.50.880">
    <property type="match status" value="1"/>
</dbReference>
<evidence type="ECO:0000256" key="3">
    <source>
        <dbReference type="ARBA" id="ARBA00023163"/>
    </source>
</evidence>
<dbReference type="InterPro" id="IPR052158">
    <property type="entry name" value="INH-QAR"/>
</dbReference>
<evidence type="ECO:0000256" key="2">
    <source>
        <dbReference type="ARBA" id="ARBA00023125"/>
    </source>
</evidence>
<name>A0ABV7TM37_9RHOB</name>
<gene>
    <name evidence="5" type="ORF">ACFORG_17340</name>
</gene>
<dbReference type="PANTHER" id="PTHR43130:SF3">
    <property type="entry name" value="HTH-TYPE TRANSCRIPTIONAL REGULATOR RV1931C"/>
    <property type="match status" value="1"/>
</dbReference>
<proteinExistence type="predicted"/>
<sequence>MKAPARIDLLATPDASASSLFGLYDTLVAAGRDWEVLVSGEVAQPVFDVRLVGPTKDMFACGNGLRILPDTIFDCADDAQIVVVPGLTLSPSARLNRSDHPALDWLTGQARRGARVVSACTGAIYLAEIGLLDRVDATTHWAFGDLFRRFYPKVRLRLDRGICFDQADRGVVTSGGTTGWQELALFLITNYGGAQRAAKTAKVWLMADRGELQAPFSTLIQTSPHADRAIAAAQAWLGDNYACAQPVAEMAAVSGLPSTSFARRFRVATGLSPMGYVQALRLEEAKQMLETTDTPVAEIGEAVGYSDTGSFRKLFKRRTGLTPADHRRMFGKARFARYR</sequence>
<dbReference type="PANTHER" id="PTHR43130">
    <property type="entry name" value="ARAC-FAMILY TRANSCRIPTIONAL REGULATOR"/>
    <property type="match status" value="1"/>
</dbReference>
<dbReference type="InterPro" id="IPR029062">
    <property type="entry name" value="Class_I_gatase-like"/>
</dbReference>
<evidence type="ECO:0000313" key="5">
    <source>
        <dbReference type="EMBL" id="MFC3615523.1"/>
    </source>
</evidence>
<dbReference type="SUPFAM" id="SSF52317">
    <property type="entry name" value="Class I glutamine amidotransferase-like"/>
    <property type="match status" value="1"/>
</dbReference>
<feature type="domain" description="HTH araC/xylS-type" evidence="4">
    <location>
        <begin position="231"/>
        <end position="329"/>
    </location>
</feature>
<dbReference type="EMBL" id="JBHRXI010000017">
    <property type="protein sequence ID" value="MFC3615523.1"/>
    <property type="molecule type" value="Genomic_DNA"/>
</dbReference>
<keyword evidence="1" id="KW-0805">Transcription regulation</keyword>
<dbReference type="PRINTS" id="PR00032">
    <property type="entry name" value="HTHARAC"/>
</dbReference>
<accession>A0ABV7TM37</accession>
<dbReference type="InterPro" id="IPR009057">
    <property type="entry name" value="Homeodomain-like_sf"/>
</dbReference>
<reference evidence="6" key="1">
    <citation type="journal article" date="2019" name="Int. J. Syst. Evol. Microbiol.">
        <title>The Global Catalogue of Microorganisms (GCM) 10K type strain sequencing project: providing services to taxonomists for standard genome sequencing and annotation.</title>
        <authorList>
            <consortium name="The Broad Institute Genomics Platform"/>
            <consortium name="The Broad Institute Genome Sequencing Center for Infectious Disease"/>
            <person name="Wu L."/>
            <person name="Ma J."/>
        </authorList>
    </citation>
    <scope>NUCLEOTIDE SEQUENCE [LARGE SCALE GENOMIC DNA]</scope>
    <source>
        <strain evidence="6">KCTC 42911</strain>
    </source>
</reference>
<keyword evidence="2" id="KW-0238">DNA-binding</keyword>
<dbReference type="InterPro" id="IPR018062">
    <property type="entry name" value="HTH_AraC-typ_CS"/>
</dbReference>
<dbReference type="InterPro" id="IPR020449">
    <property type="entry name" value="Tscrpt_reg_AraC-type_HTH"/>
</dbReference>
<keyword evidence="3" id="KW-0804">Transcription</keyword>
<dbReference type="Pfam" id="PF12833">
    <property type="entry name" value="HTH_18"/>
    <property type="match status" value="1"/>
</dbReference>
<dbReference type="SUPFAM" id="SSF46689">
    <property type="entry name" value="Homeodomain-like"/>
    <property type="match status" value="2"/>
</dbReference>
<dbReference type="Proteomes" id="UP001595629">
    <property type="component" value="Unassembled WGS sequence"/>
</dbReference>
<protein>
    <submittedName>
        <fullName evidence="5">GlxA family transcriptional regulator</fullName>
    </submittedName>
</protein>